<sequence>MWVTTDDLSLGLLARKEIAVSRMVLTISAKGRITGCMVPTPSQHLELDRHACALTMKRGRYKPARDGAGNRVESTDSRTVRWQVRKDWQPGFGQDKCRRSSPTPPAPQAAILCPSPAMAA</sequence>
<dbReference type="AlphaFoldDB" id="A0A2T4HQL1"/>
<name>A0A2T4HQL1_9SPHN</name>
<reference evidence="2 3" key="1">
    <citation type="submission" date="2017-11" db="EMBL/GenBank/DDBJ databases">
        <title>Sphingomonas oleivorans sp. nov., isolated from oil-contaminated soil.</title>
        <authorList>
            <person name="Wang L."/>
            <person name="Chen L."/>
        </authorList>
    </citation>
    <scope>NUCLEOTIDE SEQUENCE [LARGE SCALE GENOMIC DNA]</scope>
    <source>
        <strain evidence="2 3">K101</strain>
    </source>
</reference>
<feature type="region of interest" description="Disordered" evidence="1">
    <location>
        <begin position="91"/>
        <end position="120"/>
    </location>
</feature>
<keyword evidence="3" id="KW-1185">Reference proteome</keyword>
<comment type="caution">
    <text evidence="2">The sequence shown here is derived from an EMBL/GenBank/DDBJ whole genome shotgun (WGS) entry which is preliminary data.</text>
</comment>
<evidence type="ECO:0000313" key="2">
    <source>
        <dbReference type="EMBL" id="PTD18035.1"/>
    </source>
</evidence>
<accession>A0A2T4HQL1</accession>
<proteinExistence type="predicted"/>
<evidence type="ECO:0000313" key="3">
    <source>
        <dbReference type="Proteomes" id="UP000241206"/>
    </source>
</evidence>
<organism evidence="2 3">
    <name type="scientific">Edaphosphingomonas fennica</name>
    <dbReference type="NCBI Taxonomy" id="114404"/>
    <lineage>
        <taxon>Bacteria</taxon>
        <taxon>Pseudomonadati</taxon>
        <taxon>Pseudomonadota</taxon>
        <taxon>Alphaproteobacteria</taxon>
        <taxon>Sphingomonadales</taxon>
        <taxon>Rhizorhabdaceae</taxon>
        <taxon>Edaphosphingomonas</taxon>
    </lineage>
</organism>
<dbReference type="Proteomes" id="UP000241206">
    <property type="component" value="Unassembled WGS sequence"/>
</dbReference>
<protein>
    <recommendedName>
        <fullName evidence="4">TonB C-terminal domain-containing protein</fullName>
    </recommendedName>
</protein>
<evidence type="ECO:0008006" key="4">
    <source>
        <dbReference type="Google" id="ProtNLM"/>
    </source>
</evidence>
<evidence type="ECO:0000256" key="1">
    <source>
        <dbReference type="SAM" id="MobiDB-lite"/>
    </source>
</evidence>
<gene>
    <name evidence="2" type="ORF">CV103_16035</name>
</gene>
<dbReference type="EMBL" id="PHHF01000068">
    <property type="protein sequence ID" value="PTD18035.1"/>
    <property type="molecule type" value="Genomic_DNA"/>
</dbReference>